<dbReference type="InterPro" id="IPR020550">
    <property type="entry name" value="Inositol_monophosphatase_CS"/>
</dbReference>
<dbReference type="OrthoDB" id="9772456at2"/>
<sequence length="253" mass="28065">MQDFLEDLCFGAGRITLKARQSLSGLKINAKRDKDYVTETDVAVEEYITRRIASEFPEHSILGEEKGLTKGSAERWIIDPIDGTNSFMHGLPFYCISVAFEREGKVQLGGVYAPVLDEFFIGIKACGAFLNDKKISVSSTKDIGMSMAVTGFACLREGKTDYGLKLFNNVVPNVRDIRRHGSAAMDTCYLAAGRFDFYWENFLNIYDLAAAKLILEEAGGMLTDFSGTEVKLYSEAAASNSYLHSKILELLNK</sequence>
<dbReference type="KEGG" id="pbu:L21SP3_00834"/>
<evidence type="ECO:0000256" key="7">
    <source>
        <dbReference type="PIRSR" id="PIRSR600760-2"/>
    </source>
</evidence>
<keyword evidence="5 8" id="KW-0378">Hydrolase</keyword>
<dbReference type="GO" id="GO:0046872">
    <property type="term" value="F:metal ion binding"/>
    <property type="evidence" value="ECO:0007669"/>
    <property type="project" value="UniProtKB-KW"/>
</dbReference>
<evidence type="ECO:0000256" key="4">
    <source>
        <dbReference type="ARBA" id="ARBA00022723"/>
    </source>
</evidence>
<feature type="binding site" evidence="7">
    <location>
        <position position="81"/>
    </location>
    <ligand>
        <name>Mg(2+)</name>
        <dbReference type="ChEBI" id="CHEBI:18420"/>
        <label>1</label>
        <note>catalytic</note>
    </ligand>
</feature>
<dbReference type="RefSeq" id="WP_077539496.1">
    <property type="nucleotide sequence ID" value="NZ_CP019633.1"/>
</dbReference>
<keyword evidence="4 7" id="KW-0479">Metal-binding</keyword>
<dbReference type="InterPro" id="IPR022337">
    <property type="entry name" value="Inositol_monophosphatase_SuhB"/>
</dbReference>
<name>A0A1Q2HNL0_9BACT</name>
<comment type="catalytic activity">
    <reaction evidence="1 8">
        <text>a myo-inositol phosphate + H2O = myo-inositol + phosphate</text>
        <dbReference type="Rhea" id="RHEA:24056"/>
        <dbReference type="ChEBI" id="CHEBI:15377"/>
        <dbReference type="ChEBI" id="CHEBI:17268"/>
        <dbReference type="ChEBI" id="CHEBI:43474"/>
        <dbReference type="ChEBI" id="CHEBI:84139"/>
        <dbReference type="EC" id="3.1.3.25"/>
    </reaction>
</comment>
<evidence type="ECO:0000256" key="5">
    <source>
        <dbReference type="ARBA" id="ARBA00022801"/>
    </source>
</evidence>
<dbReference type="PANTHER" id="PTHR20854">
    <property type="entry name" value="INOSITOL MONOPHOSPHATASE"/>
    <property type="match status" value="1"/>
</dbReference>
<dbReference type="PROSITE" id="PS00630">
    <property type="entry name" value="IMP_2"/>
    <property type="match status" value="1"/>
</dbReference>
<dbReference type="AlphaFoldDB" id="A0A1Q2HNL0"/>
<evidence type="ECO:0000256" key="1">
    <source>
        <dbReference type="ARBA" id="ARBA00001033"/>
    </source>
</evidence>
<dbReference type="FunFam" id="3.30.540.10:FF:000003">
    <property type="entry name" value="Inositol-1-monophosphatase"/>
    <property type="match status" value="1"/>
</dbReference>
<dbReference type="Gene3D" id="3.30.540.10">
    <property type="entry name" value="Fructose-1,6-Bisphosphatase, subunit A, domain 1"/>
    <property type="match status" value="1"/>
</dbReference>
<dbReference type="Proteomes" id="UP000188273">
    <property type="component" value="Chromosome"/>
</dbReference>
<dbReference type="PRINTS" id="PR01959">
    <property type="entry name" value="SBIMPHPHTASE"/>
</dbReference>
<keyword evidence="10" id="KW-1185">Reference proteome</keyword>
<dbReference type="InterPro" id="IPR000760">
    <property type="entry name" value="Inositol_monophosphatase-like"/>
</dbReference>
<protein>
    <recommendedName>
        <fullName evidence="8">Inositol-1-monophosphatase</fullName>
        <ecNumber evidence="8">3.1.3.25</ecNumber>
    </recommendedName>
</protein>
<dbReference type="PANTHER" id="PTHR20854:SF4">
    <property type="entry name" value="INOSITOL-1-MONOPHOSPHATASE-RELATED"/>
    <property type="match status" value="1"/>
</dbReference>
<feature type="binding site" evidence="7">
    <location>
        <position position="79"/>
    </location>
    <ligand>
        <name>Mg(2+)</name>
        <dbReference type="ChEBI" id="CHEBI:18420"/>
        <label>1</label>
        <note>catalytic</note>
    </ligand>
</feature>
<evidence type="ECO:0000313" key="9">
    <source>
        <dbReference type="EMBL" id="AQQ09037.1"/>
    </source>
</evidence>
<dbReference type="GO" id="GO:0007165">
    <property type="term" value="P:signal transduction"/>
    <property type="evidence" value="ECO:0007669"/>
    <property type="project" value="TreeGrafter"/>
</dbReference>
<dbReference type="Pfam" id="PF00459">
    <property type="entry name" value="Inositol_P"/>
    <property type="match status" value="1"/>
</dbReference>
<feature type="binding site" evidence="7">
    <location>
        <position position="64"/>
    </location>
    <ligand>
        <name>Mg(2+)</name>
        <dbReference type="ChEBI" id="CHEBI:18420"/>
        <label>1</label>
        <note>catalytic</note>
    </ligand>
</feature>
<proteinExistence type="inferred from homology"/>
<dbReference type="InterPro" id="IPR033942">
    <property type="entry name" value="IMPase"/>
</dbReference>
<dbReference type="SUPFAM" id="SSF56655">
    <property type="entry name" value="Carbohydrate phosphatase"/>
    <property type="match status" value="1"/>
</dbReference>
<dbReference type="STRING" id="1940790.L21SP3_00834"/>
<evidence type="ECO:0000256" key="8">
    <source>
        <dbReference type="RuleBase" id="RU364068"/>
    </source>
</evidence>
<accession>A0A1Q2HNL0</accession>
<dbReference type="InterPro" id="IPR020583">
    <property type="entry name" value="Inositol_monoP_metal-BS"/>
</dbReference>
<feature type="binding site" evidence="7">
    <location>
        <position position="207"/>
    </location>
    <ligand>
        <name>Mg(2+)</name>
        <dbReference type="ChEBI" id="CHEBI:18420"/>
        <label>1</label>
        <note>catalytic</note>
    </ligand>
</feature>
<dbReference type="PRINTS" id="PR00377">
    <property type="entry name" value="IMPHPHTASES"/>
</dbReference>
<dbReference type="GO" id="GO:0008934">
    <property type="term" value="F:inositol monophosphate 1-phosphatase activity"/>
    <property type="evidence" value="ECO:0007669"/>
    <property type="project" value="InterPro"/>
</dbReference>
<dbReference type="EMBL" id="CP019633">
    <property type="protein sequence ID" value="AQQ09037.1"/>
    <property type="molecule type" value="Genomic_DNA"/>
</dbReference>
<dbReference type="EC" id="3.1.3.25" evidence="8"/>
<evidence type="ECO:0000256" key="6">
    <source>
        <dbReference type="ARBA" id="ARBA00022842"/>
    </source>
</evidence>
<dbReference type="GO" id="GO:0006020">
    <property type="term" value="P:inositol metabolic process"/>
    <property type="evidence" value="ECO:0007669"/>
    <property type="project" value="TreeGrafter"/>
</dbReference>
<dbReference type="PROSITE" id="PS00629">
    <property type="entry name" value="IMP_1"/>
    <property type="match status" value="1"/>
</dbReference>
<dbReference type="Gene3D" id="3.40.190.80">
    <property type="match status" value="1"/>
</dbReference>
<reference evidence="10" key="1">
    <citation type="submission" date="2017-02" db="EMBL/GenBank/DDBJ databases">
        <title>Comparative genomics and description of representatives of a novel lineage of planctomycetes thriving in anoxic sediments.</title>
        <authorList>
            <person name="Spring S."/>
            <person name="Bunk B."/>
            <person name="Sproer C."/>
            <person name="Klenk H.-P."/>
        </authorList>
    </citation>
    <scope>NUCLEOTIDE SEQUENCE [LARGE SCALE GENOMIC DNA]</scope>
    <source>
        <strain evidence="10">L21-RPul-D3</strain>
    </source>
</reference>
<feature type="binding site" evidence="7">
    <location>
        <position position="82"/>
    </location>
    <ligand>
        <name>Mg(2+)</name>
        <dbReference type="ChEBI" id="CHEBI:18420"/>
        <label>1</label>
        <note>catalytic</note>
    </ligand>
</feature>
<dbReference type="GO" id="GO:0046854">
    <property type="term" value="P:phosphatidylinositol phosphate biosynthetic process"/>
    <property type="evidence" value="ECO:0007669"/>
    <property type="project" value="InterPro"/>
</dbReference>
<gene>
    <name evidence="9" type="primary">suhB_1</name>
    <name evidence="9" type="ORF">L21SP3_00834</name>
</gene>
<evidence type="ECO:0000256" key="3">
    <source>
        <dbReference type="ARBA" id="ARBA00009759"/>
    </source>
</evidence>
<organism evidence="9 10">
    <name type="scientific">Sedimentisphaera cyanobacteriorum</name>
    <dbReference type="NCBI Taxonomy" id="1940790"/>
    <lineage>
        <taxon>Bacteria</taxon>
        <taxon>Pseudomonadati</taxon>
        <taxon>Planctomycetota</taxon>
        <taxon>Phycisphaerae</taxon>
        <taxon>Sedimentisphaerales</taxon>
        <taxon>Sedimentisphaeraceae</taxon>
        <taxon>Sedimentisphaera</taxon>
    </lineage>
</organism>
<evidence type="ECO:0000313" key="10">
    <source>
        <dbReference type="Proteomes" id="UP000188273"/>
    </source>
</evidence>
<evidence type="ECO:0000256" key="2">
    <source>
        <dbReference type="ARBA" id="ARBA00001946"/>
    </source>
</evidence>
<comment type="cofactor">
    <cofactor evidence="2 7 8">
        <name>Mg(2+)</name>
        <dbReference type="ChEBI" id="CHEBI:18420"/>
    </cofactor>
</comment>
<keyword evidence="6 7" id="KW-0460">Magnesium</keyword>
<dbReference type="CDD" id="cd01639">
    <property type="entry name" value="IMPase"/>
    <property type="match status" value="1"/>
</dbReference>
<comment type="similarity">
    <text evidence="3 8">Belongs to the inositol monophosphatase superfamily.</text>
</comment>